<dbReference type="Proteomes" id="UP000032221">
    <property type="component" value="Unassembled WGS sequence"/>
</dbReference>
<sequence length="63" mass="6751">MPRDRDRLPDLYVGDKFPGKCIAALGGVAEDSADRAANVAPSVPVTGQNRRIRTVSDGKLAER</sequence>
<dbReference type="EMBL" id="JXST01000029">
    <property type="protein sequence ID" value="KIU15315.1"/>
    <property type="molecule type" value="Genomic_DNA"/>
</dbReference>
<comment type="caution">
    <text evidence="1">The sequence shown here is derived from an EMBL/GenBank/DDBJ whole genome shotgun (WGS) entry which is preliminary data.</text>
</comment>
<dbReference type="STRING" id="280871.TL10_19675"/>
<organism evidence="1 2">
    <name type="scientific">Mycolicibacterium llatzerense</name>
    <dbReference type="NCBI Taxonomy" id="280871"/>
    <lineage>
        <taxon>Bacteria</taxon>
        <taxon>Bacillati</taxon>
        <taxon>Actinomycetota</taxon>
        <taxon>Actinomycetes</taxon>
        <taxon>Mycobacteriales</taxon>
        <taxon>Mycobacteriaceae</taxon>
        <taxon>Mycolicibacterium</taxon>
    </lineage>
</organism>
<reference evidence="1 2" key="1">
    <citation type="submission" date="2015-01" db="EMBL/GenBank/DDBJ databases">
        <title>Genome sequence of Mycobacterium llatzerense and Mycobacterium immunogenum recovered from brain abscess.</title>
        <authorList>
            <person name="Greninger A.L."/>
            <person name="Langelier C."/>
            <person name="Cunningham G."/>
            <person name="Chiu C.Y."/>
            <person name="Miller S."/>
        </authorList>
    </citation>
    <scope>NUCLEOTIDE SEQUENCE [LARGE SCALE GENOMIC DNA]</scope>
    <source>
        <strain evidence="1 2">CLUC14</strain>
    </source>
</reference>
<dbReference type="AlphaFoldDB" id="A0A0D1L2T2"/>
<gene>
    <name evidence="1" type="ORF">TL10_19675</name>
</gene>
<protein>
    <submittedName>
        <fullName evidence="1">Uncharacterized protein</fullName>
    </submittedName>
</protein>
<keyword evidence="2" id="KW-1185">Reference proteome</keyword>
<accession>A0A0D1L2T2</accession>
<dbReference type="PATRIC" id="fig|280871.6.peg.4072"/>
<name>A0A0D1L2T2_9MYCO</name>
<evidence type="ECO:0000313" key="1">
    <source>
        <dbReference type="EMBL" id="KIU15315.1"/>
    </source>
</evidence>
<evidence type="ECO:0000313" key="2">
    <source>
        <dbReference type="Proteomes" id="UP000032221"/>
    </source>
</evidence>
<proteinExistence type="predicted"/>